<dbReference type="NCBIfam" id="NF005102">
    <property type="entry name" value="PRK06541.1"/>
    <property type="match status" value="1"/>
</dbReference>
<accession>A0A071M3B2</accession>
<sequence>MNAVDVNPGADLQALGKRHLLMHFTHADAYRENALTVFDRGEGCWLVDRHGKRYFDGLAGLYCVQVGYSHGAEIGDAIREQMVRLPFATNWGYGHEPAIRLAHQLAALAPEGLNRVFFTSSGSESNESAIKLVRQYHQSRGEPQRRKFIARRVAYHGTSFGALALNGMTNFRKHFEPLMSGVRHVSNTKRYGRPAGETEAQFTRHLLDEIESLIVQEGPDTVAALVVEPLQNAGGSLTPPAGYAAGLRDICDRHGVLLVADEVICGFGRLGEYFGSARYGLKPDIITFAKGIASGYVPLGGVIASDAVVDTVLDGPQQMFLHGATYGGHPVACTAALANLAIMAREGVLENVRDNEAVFRQTLDGLLELPCVGDVRGDGYHYSLELVTDKAARRWAAGISAQAFVSTMLAPAIFDAGLLCRAGVDHEGTPIVQFSPPLVMSRDEIVWFVAQIRDILADTHARATR</sequence>
<dbReference type="FunFam" id="3.40.640.10:FF:000014">
    <property type="entry name" value="Adenosylmethionine-8-amino-7-oxononanoate aminotransferase, probable"/>
    <property type="match status" value="1"/>
</dbReference>
<reference evidence="7" key="1">
    <citation type="submission" date="2014-04" db="EMBL/GenBank/DDBJ databases">
        <title>In planta biocontrol of soil-borne Fusarium wilt of banana through a plant endophytic bacterium, Burkholderia cenocepacia 869T2.</title>
        <authorList>
            <person name="Ho Y.-N."/>
            <person name="Chiang H.-M."/>
            <person name="Chao C.-P."/>
            <person name="Su C.-C."/>
            <person name="Hsu H.-F."/>
            <person name="Guo C.-T."/>
            <person name="Hsieh J.-L."/>
            <person name="Huang C.-C."/>
        </authorList>
    </citation>
    <scope>NUCLEOTIDE SEQUENCE [LARGE SCALE GENOMIC DNA]</scope>
    <source>
        <strain evidence="7">869T2</strain>
    </source>
</reference>
<dbReference type="Gene3D" id="3.40.640.10">
    <property type="entry name" value="Type I PLP-dependent aspartate aminotransferase-like (Major domain)"/>
    <property type="match status" value="1"/>
</dbReference>
<keyword evidence="4" id="KW-0808">Transferase</keyword>
<proteinExistence type="inferred from homology"/>
<dbReference type="OrthoDB" id="9801052at2"/>
<dbReference type="Gene3D" id="3.90.1150.10">
    <property type="entry name" value="Aspartate Aminotransferase, domain 1"/>
    <property type="match status" value="1"/>
</dbReference>
<dbReference type="CDD" id="cd00610">
    <property type="entry name" value="OAT_like"/>
    <property type="match status" value="1"/>
</dbReference>
<dbReference type="InterPro" id="IPR015421">
    <property type="entry name" value="PyrdxlP-dep_Trfase_major"/>
</dbReference>
<comment type="cofactor">
    <cofactor evidence="1">
        <name>pyridoxal 5'-phosphate</name>
        <dbReference type="ChEBI" id="CHEBI:597326"/>
    </cofactor>
</comment>
<dbReference type="AlphaFoldDB" id="A0A071M3B2"/>
<comment type="similarity">
    <text evidence="2 6">Belongs to the class-III pyridoxal-phosphate-dependent aminotransferase family.</text>
</comment>
<dbReference type="InterPro" id="IPR005814">
    <property type="entry name" value="Aminotrans_3"/>
</dbReference>
<evidence type="ECO:0000313" key="7">
    <source>
        <dbReference type="EMBL" id="KEA55030.1"/>
    </source>
</evidence>
<evidence type="ECO:0000256" key="5">
    <source>
        <dbReference type="ARBA" id="ARBA00022898"/>
    </source>
</evidence>
<evidence type="ECO:0000256" key="2">
    <source>
        <dbReference type="ARBA" id="ARBA00008954"/>
    </source>
</evidence>
<dbReference type="InterPro" id="IPR049704">
    <property type="entry name" value="Aminotrans_3_PPA_site"/>
</dbReference>
<dbReference type="SUPFAM" id="SSF53383">
    <property type="entry name" value="PLP-dependent transferases"/>
    <property type="match status" value="1"/>
</dbReference>
<protein>
    <recommendedName>
        <fullName evidence="8">Aspartate aminotransferase family protein</fullName>
    </recommendedName>
</protein>
<dbReference type="GO" id="GO:0008483">
    <property type="term" value="F:transaminase activity"/>
    <property type="evidence" value="ECO:0007669"/>
    <property type="project" value="UniProtKB-KW"/>
</dbReference>
<dbReference type="EMBL" id="JJOA01000076">
    <property type="protein sequence ID" value="KEA55030.1"/>
    <property type="molecule type" value="Genomic_DNA"/>
</dbReference>
<gene>
    <name evidence="7" type="ORF">DT99_35550</name>
</gene>
<dbReference type="InterPro" id="IPR015424">
    <property type="entry name" value="PyrdxlP-dep_Trfase"/>
</dbReference>
<keyword evidence="5 6" id="KW-0663">Pyridoxal phosphate</keyword>
<evidence type="ECO:0000256" key="1">
    <source>
        <dbReference type="ARBA" id="ARBA00001933"/>
    </source>
</evidence>
<evidence type="ECO:0008006" key="8">
    <source>
        <dbReference type="Google" id="ProtNLM"/>
    </source>
</evidence>
<keyword evidence="3" id="KW-0032">Aminotransferase</keyword>
<name>A0A071M3B2_9BURK</name>
<dbReference type="PANTHER" id="PTHR43094">
    <property type="entry name" value="AMINOTRANSFERASE"/>
    <property type="match status" value="1"/>
</dbReference>
<evidence type="ECO:0000256" key="3">
    <source>
        <dbReference type="ARBA" id="ARBA00022576"/>
    </source>
</evidence>
<comment type="caution">
    <text evidence="7">The sequence shown here is derived from an EMBL/GenBank/DDBJ whole genome shotgun (WGS) entry which is preliminary data.</text>
</comment>
<dbReference type="PANTHER" id="PTHR43094:SF1">
    <property type="entry name" value="AMINOTRANSFERASE CLASS-III"/>
    <property type="match status" value="1"/>
</dbReference>
<evidence type="ECO:0000256" key="4">
    <source>
        <dbReference type="ARBA" id="ARBA00022679"/>
    </source>
</evidence>
<dbReference type="GO" id="GO:0030170">
    <property type="term" value="F:pyridoxal phosphate binding"/>
    <property type="evidence" value="ECO:0007669"/>
    <property type="project" value="InterPro"/>
</dbReference>
<evidence type="ECO:0000256" key="6">
    <source>
        <dbReference type="RuleBase" id="RU003560"/>
    </source>
</evidence>
<dbReference type="InterPro" id="IPR015422">
    <property type="entry name" value="PyrdxlP-dep_Trfase_small"/>
</dbReference>
<dbReference type="PROSITE" id="PS00600">
    <property type="entry name" value="AA_TRANSFER_CLASS_3"/>
    <property type="match status" value="1"/>
</dbReference>
<organism evidence="7">
    <name type="scientific">Burkholderia cenocepacia</name>
    <dbReference type="NCBI Taxonomy" id="95486"/>
    <lineage>
        <taxon>Bacteria</taxon>
        <taxon>Pseudomonadati</taxon>
        <taxon>Pseudomonadota</taxon>
        <taxon>Betaproteobacteria</taxon>
        <taxon>Burkholderiales</taxon>
        <taxon>Burkholderiaceae</taxon>
        <taxon>Burkholderia</taxon>
        <taxon>Burkholderia cepacia complex</taxon>
    </lineage>
</organism>
<dbReference type="Pfam" id="PF00202">
    <property type="entry name" value="Aminotran_3"/>
    <property type="match status" value="1"/>
</dbReference>